<keyword evidence="2" id="KW-1185">Reference proteome</keyword>
<reference evidence="1 2" key="1">
    <citation type="submission" date="2015-01" db="EMBL/GenBank/DDBJ databases">
        <title>Evolution of Trichinella species and genotypes.</title>
        <authorList>
            <person name="Korhonen P.K."/>
            <person name="Edoardo P."/>
            <person name="Giuseppe L.R."/>
            <person name="Gasser R.B."/>
        </authorList>
    </citation>
    <scope>NUCLEOTIDE SEQUENCE [LARGE SCALE GENOMIC DNA]</scope>
    <source>
        <strain evidence="1">ISS1029</strain>
    </source>
</reference>
<protein>
    <submittedName>
        <fullName evidence="1">Uncharacterized protein</fullName>
    </submittedName>
</protein>
<proteinExistence type="predicted"/>
<evidence type="ECO:0000313" key="1">
    <source>
        <dbReference type="EMBL" id="KRY76260.1"/>
    </source>
</evidence>
<organism evidence="1 2">
    <name type="scientific">Trichinella zimbabwensis</name>
    <dbReference type="NCBI Taxonomy" id="268475"/>
    <lineage>
        <taxon>Eukaryota</taxon>
        <taxon>Metazoa</taxon>
        <taxon>Ecdysozoa</taxon>
        <taxon>Nematoda</taxon>
        <taxon>Enoplea</taxon>
        <taxon>Dorylaimia</taxon>
        <taxon>Trichinellida</taxon>
        <taxon>Trichinellidae</taxon>
        <taxon>Trichinella</taxon>
    </lineage>
</organism>
<dbReference type="Proteomes" id="UP000055024">
    <property type="component" value="Unassembled WGS sequence"/>
</dbReference>
<dbReference type="EMBL" id="JYDP01007197">
    <property type="protein sequence ID" value="KRY76260.1"/>
    <property type="molecule type" value="Genomic_DNA"/>
</dbReference>
<evidence type="ECO:0000313" key="2">
    <source>
        <dbReference type="Proteomes" id="UP000055024"/>
    </source>
</evidence>
<gene>
    <name evidence="1" type="ORF">T11_16463</name>
</gene>
<sequence>MGTLSVFSKYLGKYATRGVADTFIPISVLKVFLENFEIL</sequence>
<accession>A0A0V1ER77</accession>
<dbReference type="AlphaFoldDB" id="A0A0V1ER77"/>
<name>A0A0V1ER77_9BILA</name>
<comment type="caution">
    <text evidence="1">The sequence shown here is derived from an EMBL/GenBank/DDBJ whole genome shotgun (WGS) entry which is preliminary data.</text>
</comment>